<name>A0AAV2GZD2_LYMST</name>
<gene>
    <name evidence="6" type="ORF">GSLYS_00000623001</name>
</gene>
<organism evidence="6 7">
    <name type="scientific">Lymnaea stagnalis</name>
    <name type="common">Great pond snail</name>
    <name type="synonym">Helix stagnalis</name>
    <dbReference type="NCBI Taxonomy" id="6523"/>
    <lineage>
        <taxon>Eukaryota</taxon>
        <taxon>Metazoa</taxon>
        <taxon>Spiralia</taxon>
        <taxon>Lophotrochozoa</taxon>
        <taxon>Mollusca</taxon>
        <taxon>Gastropoda</taxon>
        <taxon>Heterobranchia</taxon>
        <taxon>Euthyneura</taxon>
        <taxon>Panpulmonata</taxon>
        <taxon>Hygrophila</taxon>
        <taxon>Lymnaeoidea</taxon>
        <taxon>Lymnaeidae</taxon>
        <taxon>Lymnaea</taxon>
    </lineage>
</organism>
<dbReference type="GO" id="GO:0061630">
    <property type="term" value="F:ubiquitin protein ligase activity"/>
    <property type="evidence" value="ECO:0007669"/>
    <property type="project" value="InterPro"/>
</dbReference>
<sequence>MGSNSGEKIKIPYDAIEDHIHCSICLSVIRGAVLTPCGHRYCCRCITEWVGQKHNCPCCNSALTTSQFYFDVQFDSLVEDVLIQRDKAEEAFFDQMFHPVIDAANKSPFEEILKRHMKTSLLSHQRYFDKLREECHQKLALLDKGLNNCFQVDDVPSNADLLKEHLQKNLEESEKLVADAFDRYLTENVPSIEVLPVKVSVYIADKDVRITDVILKPSENLSDIKPFIESAMQERCDDIISWLDDGGIRLLFSPLAKSSHYNIDEVCKNLPKRNDVHSLNWDSRPIFQCNMRPGSEIVLQGVFKSQSDVPKQCFVNVFNTSGPQSVDYFSCNTCNVKWICKSCIQCCHKDHNVMPFVMNHVPTWACCYCPKKKMCLIQDK</sequence>
<dbReference type="Gene3D" id="3.30.40.10">
    <property type="entry name" value="Zinc/RING finger domain, C3HC4 (zinc finger)"/>
    <property type="match status" value="1"/>
</dbReference>
<keyword evidence="3" id="KW-0862">Zinc</keyword>
<reference evidence="6 7" key="1">
    <citation type="submission" date="2024-04" db="EMBL/GenBank/DDBJ databases">
        <authorList>
            <consortium name="Genoscope - CEA"/>
            <person name="William W."/>
        </authorList>
    </citation>
    <scope>NUCLEOTIDE SEQUENCE [LARGE SCALE GENOMIC DNA]</scope>
</reference>
<keyword evidence="7" id="KW-1185">Reference proteome</keyword>
<evidence type="ECO:0000256" key="4">
    <source>
        <dbReference type="PROSITE-ProRule" id="PRU00175"/>
    </source>
</evidence>
<evidence type="ECO:0000256" key="2">
    <source>
        <dbReference type="ARBA" id="ARBA00022771"/>
    </source>
</evidence>
<evidence type="ECO:0000313" key="7">
    <source>
        <dbReference type="Proteomes" id="UP001497497"/>
    </source>
</evidence>
<dbReference type="PANTHER" id="PTHR44080">
    <property type="entry name" value="E3 UBIQUITIN-PROTEIN LIGASE COP1"/>
    <property type="match status" value="1"/>
</dbReference>
<evidence type="ECO:0000313" key="6">
    <source>
        <dbReference type="EMBL" id="CAL1526446.1"/>
    </source>
</evidence>
<dbReference type="PROSITE" id="PS50089">
    <property type="entry name" value="ZF_RING_2"/>
    <property type="match status" value="1"/>
</dbReference>
<feature type="domain" description="RING-type" evidence="5">
    <location>
        <begin position="22"/>
        <end position="60"/>
    </location>
</feature>
<dbReference type="InterPro" id="IPR017907">
    <property type="entry name" value="Znf_RING_CS"/>
</dbReference>
<accession>A0AAV2GZD2</accession>
<evidence type="ECO:0000256" key="3">
    <source>
        <dbReference type="ARBA" id="ARBA00022833"/>
    </source>
</evidence>
<dbReference type="Pfam" id="PF00097">
    <property type="entry name" value="zf-C3HC4"/>
    <property type="match status" value="1"/>
</dbReference>
<comment type="caution">
    <text evidence="6">The sequence shown here is derived from an EMBL/GenBank/DDBJ whole genome shotgun (WGS) entry which is preliminary data.</text>
</comment>
<dbReference type="InterPro" id="IPR042755">
    <property type="entry name" value="COP1"/>
</dbReference>
<keyword evidence="1" id="KW-0479">Metal-binding</keyword>
<dbReference type="EMBL" id="CAXITT010000005">
    <property type="protein sequence ID" value="CAL1526446.1"/>
    <property type="molecule type" value="Genomic_DNA"/>
</dbReference>
<dbReference type="SMART" id="SM00184">
    <property type="entry name" value="RING"/>
    <property type="match status" value="1"/>
</dbReference>
<proteinExistence type="predicted"/>
<dbReference type="GO" id="GO:0008270">
    <property type="term" value="F:zinc ion binding"/>
    <property type="evidence" value="ECO:0007669"/>
    <property type="project" value="UniProtKB-KW"/>
</dbReference>
<dbReference type="Proteomes" id="UP001497497">
    <property type="component" value="Unassembled WGS sequence"/>
</dbReference>
<keyword evidence="2 4" id="KW-0863">Zinc-finger</keyword>
<dbReference type="SUPFAM" id="SSF57850">
    <property type="entry name" value="RING/U-box"/>
    <property type="match status" value="1"/>
</dbReference>
<dbReference type="InterPro" id="IPR018957">
    <property type="entry name" value="Znf_C3HC4_RING-type"/>
</dbReference>
<protein>
    <recommendedName>
        <fullName evidence="5">RING-type domain-containing protein</fullName>
    </recommendedName>
</protein>
<evidence type="ECO:0000259" key="5">
    <source>
        <dbReference type="PROSITE" id="PS50089"/>
    </source>
</evidence>
<dbReference type="PROSITE" id="PS00518">
    <property type="entry name" value="ZF_RING_1"/>
    <property type="match status" value="1"/>
</dbReference>
<dbReference type="AlphaFoldDB" id="A0AAV2GZD2"/>
<dbReference type="InterPro" id="IPR013083">
    <property type="entry name" value="Znf_RING/FYVE/PHD"/>
</dbReference>
<evidence type="ECO:0000256" key="1">
    <source>
        <dbReference type="ARBA" id="ARBA00022723"/>
    </source>
</evidence>
<dbReference type="InterPro" id="IPR001841">
    <property type="entry name" value="Znf_RING"/>
</dbReference>